<comment type="caution">
    <text evidence="2">The sequence shown here is derived from an EMBL/GenBank/DDBJ whole genome shotgun (WGS) entry which is preliminary data.</text>
</comment>
<feature type="compositionally biased region" description="Polar residues" evidence="1">
    <location>
        <begin position="63"/>
        <end position="79"/>
    </location>
</feature>
<accession>A0A5C7SVF1</accession>
<feature type="region of interest" description="Disordered" evidence="1">
    <location>
        <begin position="62"/>
        <end position="115"/>
    </location>
</feature>
<dbReference type="AlphaFoldDB" id="A0A5C7SVF1"/>
<dbReference type="Proteomes" id="UP000321192">
    <property type="component" value="Unassembled WGS sequence"/>
</dbReference>
<sequence>MKRRRLGFGGRMCARQPPWNPCRPALFDRRMGKARYEGRLVGTDRPLPEATVPVLETLREHNPQLSQDNAGPPQVSLTPTGGGARPWGRPERVRRRQLPAASLFKTRRFSDRKSA</sequence>
<proteinExistence type="predicted"/>
<evidence type="ECO:0000256" key="1">
    <source>
        <dbReference type="SAM" id="MobiDB-lite"/>
    </source>
</evidence>
<gene>
    <name evidence="2" type="ORF">E6Q80_06070</name>
</gene>
<reference evidence="2 3" key="1">
    <citation type="submission" date="2018-09" db="EMBL/GenBank/DDBJ databases">
        <title>Metagenome Assembled Genomes from an Advanced Water Purification Facility.</title>
        <authorList>
            <person name="Stamps B.W."/>
            <person name="Spear J.R."/>
        </authorList>
    </citation>
    <scope>NUCLEOTIDE SEQUENCE [LARGE SCALE GENOMIC DNA]</scope>
    <source>
        <strain evidence="2">Bin_27_1</strain>
    </source>
</reference>
<name>A0A5C7SVF1_THASP</name>
<evidence type="ECO:0000313" key="3">
    <source>
        <dbReference type="Proteomes" id="UP000321192"/>
    </source>
</evidence>
<dbReference type="EMBL" id="SSFD01000084">
    <property type="protein sequence ID" value="TXH87600.1"/>
    <property type="molecule type" value="Genomic_DNA"/>
</dbReference>
<evidence type="ECO:0000313" key="2">
    <source>
        <dbReference type="EMBL" id="TXH87600.1"/>
    </source>
</evidence>
<organism evidence="2 3">
    <name type="scientific">Thauera aminoaromatica</name>
    <dbReference type="NCBI Taxonomy" id="164330"/>
    <lineage>
        <taxon>Bacteria</taxon>
        <taxon>Pseudomonadati</taxon>
        <taxon>Pseudomonadota</taxon>
        <taxon>Betaproteobacteria</taxon>
        <taxon>Rhodocyclales</taxon>
        <taxon>Zoogloeaceae</taxon>
        <taxon>Thauera</taxon>
    </lineage>
</organism>
<protein>
    <submittedName>
        <fullName evidence="2">Uncharacterized protein</fullName>
    </submittedName>
</protein>